<dbReference type="Pfam" id="PF10303">
    <property type="entry name" value="DUF2408"/>
    <property type="match status" value="2"/>
</dbReference>
<reference evidence="2" key="1">
    <citation type="journal article" date="2023" name="Access Microbiol">
        <title>De-novo genome assembly for Akanthomyces muscarius, a biocontrol agent of insect agricultural pests.</title>
        <authorList>
            <person name="Erdos Z."/>
            <person name="Studholme D.J."/>
            <person name="Raymond B."/>
            <person name="Sharma M."/>
        </authorList>
    </citation>
    <scope>NUCLEOTIDE SEQUENCE</scope>
    <source>
        <strain evidence="2">Ve6</strain>
    </source>
</reference>
<name>A0A9W8QHB5_AKAMU</name>
<keyword evidence="1" id="KW-0175">Coiled coil</keyword>
<evidence type="ECO:0000313" key="2">
    <source>
        <dbReference type="EMBL" id="KAJ4154858.1"/>
    </source>
</evidence>
<dbReference type="Proteomes" id="UP001144673">
    <property type="component" value="Chromosome 6"/>
</dbReference>
<accession>A0A9W8QHB5</accession>
<feature type="coiled-coil region" evidence="1">
    <location>
        <begin position="157"/>
        <end position="184"/>
    </location>
</feature>
<evidence type="ECO:0000256" key="1">
    <source>
        <dbReference type="SAM" id="Coils"/>
    </source>
</evidence>
<dbReference type="RefSeq" id="XP_056054982.1">
    <property type="nucleotide sequence ID" value="XM_056197990.1"/>
</dbReference>
<dbReference type="PANTHER" id="PTHR28086">
    <property type="entry name" value="UPF0662 PROTEIN YPL260W"/>
    <property type="match status" value="1"/>
</dbReference>
<dbReference type="AlphaFoldDB" id="A0A9W8QHB5"/>
<sequence>METPAIPMPRDARELAILQHLTEIRDKLLLLKQDRTTYIRSQDILPLYDQTIAQVKDLIAIRAETGATDENRVDKVLEGCFQLLSLFYLTIGRNDEAPATYALTSTIKRLLDHLCEANLYSSKDLESIKATLEQLNTNISRSGNADTPGPQHSPYLLELLSKRVERCTATLAKLQKRLSTLDESSLPTYEKMISILRSISYANTRSKFSSTEVQKLQKQLHEIGEKNDGGKFCVAGSESPGAATMQEVYDKCSRWSEIVLERKGDVPEPFRETYRTLVGIRNELEKLSLTQAWSLRETDLYDFQRKLDKIDESRQNGNFFDDKNRPADLWTQRTMLYLIRRSYAYIYSFILSSEPVSEALLPIYNQLQTLKRCLLEVKNNGGVSSVRELYPYSMKLASLDNMRVDGKFVVNGDIPEGQSSVSELLAECFDLNYDLRVAADEDVASSGQ</sequence>
<dbReference type="GeneID" id="80887291"/>
<protein>
    <submittedName>
        <fullName evidence="2">Uncharacterized protein</fullName>
    </submittedName>
</protein>
<keyword evidence="3" id="KW-1185">Reference proteome</keyword>
<gene>
    <name evidence="2" type="ORF">LMH87_000132</name>
</gene>
<dbReference type="PANTHER" id="PTHR28086:SF1">
    <property type="entry name" value="CU(2+) SUPPRESSING AND BLEOMYCIN SENSITIVE PROTEIN 1"/>
    <property type="match status" value="1"/>
</dbReference>
<dbReference type="KEGG" id="amus:LMH87_000132"/>
<dbReference type="GO" id="GO:0005634">
    <property type="term" value="C:nucleus"/>
    <property type="evidence" value="ECO:0007669"/>
    <property type="project" value="TreeGrafter"/>
</dbReference>
<dbReference type="EMBL" id="JAJHUN010000007">
    <property type="protein sequence ID" value="KAJ4154858.1"/>
    <property type="molecule type" value="Genomic_DNA"/>
</dbReference>
<organism evidence="2 3">
    <name type="scientific">Akanthomyces muscarius</name>
    <name type="common">Entomopathogenic fungus</name>
    <name type="synonym">Lecanicillium muscarium</name>
    <dbReference type="NCBI Taxonomy" id="2231603"/>
    <lineage>
        <taxon>Eukaryota</taxon>
        <taxon>Fungi</taxon>
        <taxon>Dikarya</taxon>
        <taxon>Ascomycota</taxon>
        <taxon>Pezizomycotina</taxon>
        <taxon>Sordariomycetes</taxon>
        <taxon>Hypocreomycetidae</taxon>
        <taxon>Hypocreales</taxon>
        <taxon>Cordycipitaceae</taxon>
        <taxon>Akanthomyces</taxon>
    </lineage>
</organism>
<comment type="caution">
    <text evidence="2">The sequence shown here is derived from an EMBL/GenBank/DDBJ whole genome shotgun (WGS) entry which is preliminary data.</text>
</comment>
<proteinExistence type="predicted"/>
<evidence type="ECO:0000313" key="3">
    <source>
        <dbReference type="Proteomes" id="UP001144673"/>
    </source>
</evidence>
<dbReference type="InterPro" id="IPR018810">
    <property type="entry name" value="UPF0662"/>
</dbReference>
<dbReference type="GO" id="GO:0005737">
    <property type="term" value="C:cytoplasm"/>
    <property type="evidence" value="ECO:0007669"/>
    <property type="project" value="TreeGrafter"/>
</dbReference>